<evidence type="ECO:0000313" key="2">
    <source>
        <dbReference type="EMBL" id="EOT39332.1"/>
    </source>
</evidence>
<evidence type="ECO:0000313" key="3">
    <source>
        <dbReference type="Proteomes" id="UP000014127"/>
    </source>
</evidence>
<dbReference type="HOGENOM" id="CLU_099453_0_0_9"/>
<keyword evidence="3" id="KW-1185">Reference proteome</keyword>
<dbReference type="STRING" id="44009.RV01_GL001774"/>
<dbReference type="PATRIC" id="fig|1139219.3.peg.2273"/>
<dbReference type="InterPro" id="IPR000182">
    <property type="entry name" value="GNAT_dom"/>
</dbReference>
<dbReference type="GO" id="GO:0016747">
    <property type="term" value="F:acyltransferase activity, transferring groups other than amino-acyl groups"/>
    <property type="evidence" value="ECO:0007669"/>
    <property type="project" value="InterPro"/>
</dbReference>
<dbReference type="PROSITE" id="PS51186">
    <property type="entry name" value="GNAT"/>
    <property type="match status" value="1"/>
</dbReference>
<dbReference type="RefSeq" id="WP_016173448.1">
    <property type="nucleotide sequence ID" value="NZ_ASWK01000001.1"/>
</dbReference>
<evidence type="ECO:0000259" key="1">
    <source>
        <dbReference type="PROSITE" id="PS51186"/>
    </source>
</evidence>
<dbReference type="Gene3D" id="3.40.630.30">
    <property type="match status" value="1"/>
</dbReference>
<name>S1NKM7_9ENTE</name>
<dbReference type="AlphaFoldDB" id="S1NKM7"/>
<dbReference type="CDD" id="cd04301">
    <property type="entry name" value="NAT_SF"/>
    <property type="match status" value="1"/>
</dbReference>
<dbReference type="EMBL" id="AHYR01000011">
    <property type="protein sequence ID" value="EOT39332.1"/>
    <property type="molecule type" value="Genomic_DNA"/>
</dbReference>
<feature type="domain" description="N-acetyltransferase" evidence="1">
    <location>
        <begin position="3"/>
        <end position="167"/>
    </location>
</feature>
<dbReference type="eggNOG" id="COG0456">
    <property type="taxonomic scope" value="Bacteria"/>
</dbReference>
<organism evidence="2 3">
    <name type="scientific">Enterococcus dispar ATCC 51266</name>
    <dbReference type="NCBI Taxonomy" id="1139219"/>
    <lineage>
        <taxon>Bacteria</taxon>
        <taxon>Bacillati</taxon>
        <taxon>Bacillota</taxon>
        <taxon>Bacilli</taxon>
        <taxon>Lactobacillales</taxon>
        <taxon>Enterococcaceae</taxon>
        <taxon>Enterococcus</taxon>
    </lineage>
</organism>
<dbReference type="Proteomes" id="UP000014127">
    <property type="component" value="Unassembled WGS sequence"/>
</dbReference>
<protein>
    <recommendedName>
        <fullName evidence="1">N-acetyltransferase domain-containing protein</fullName>
    </recommendedName>
</protein>
<gene>
    <name evidence="2" type="ORF">OMK_02328</name>
</gene>
<comment type="caution">
    <text evidence="2">The sequence shown here is derived from an EMBL/GenBank/DDBJ whole genome shotgun (WGS) entry which is preliminary data.</text>
</comment>
<dbReference type="OrthoDB" id="2199858at2"/>
<dbReference type="SUPFAM" id="SSF55729">
    <property type="entry name" value="Acyl-CoA N-acyltransferases (Nat)"/>
    <property type="match status" value="1"/>
</dbReference>
<dbReference type="InterPro" id="IPR016181">
    <property type="entry name" value="Acyl_CoA_acyltransferase"/>
</dbReference>
<sequence length="170" mass="19060">MDYKLKVLTEKDLPAIAVLCQEASDYMVLATGATNPPKEAQDLLTSFPPQKRLEDKTLYGIFDSHDTLIGVLDLVRNYPTTKAWMIGLLLLTPKVRGQQIGEQVHAQIVEQIKSDGGTEIRLGILKNNPRAQEFWERQGYTFQEEKIGTVAGVLMPVYAFKLSLTQPVQN</sequence>
<proteinExistence type="predicted"/>
<reference evidence="2 3" key="1">
    <citation type="submission" date="2013-03" db="EMBL/GenBank/DDBJ databases">
        <title>The Genome Sequence of Enterococcus dispar ATCC_51266 (Illumina only assembly).</title>
        <authorList>
            <consortium name="The Broad Institute Genomics Platform"/>
            <consortium name="The Broad Institute Genome Sequencing Center for Infectious Disease"/>
            <person name="Earl A."/>
            <person name="Russ C."/>
            <person name="Gilmore M."/>
            <person name="Surin D."/>
            <person name="Walker B."/>
            <person name="Young S."/>
            <person name="Zeng Q."/>
            <person name="Gargeya S."/>
            <person name="Fitzgerald M."/>
            <person name="Haas B."/>
            <person name="Abouelleil A."/>
            <person name="Allen A.W."/>
            <person name="Alvarado L."/>
            <person name="Arachchi H.M."/>
            <person name="Berlin A.M."/>
            <person name="Chapman S.B."/>
            <person name="Gainer-Dewar J."/>
            <person name="Goldberg J."/>
            <person name="Griggs A."/>
            <person name="Gujja S."/>
            <person name="Hansen M."/>
            <person name="Howarth C."/>
            <person name="Imamovic A."/>
            <person name="Ireland A."/>
            <person name="Larimer J."/>
            <person name="McCowan C."/>
            <person name="Murphy C."/>
            <person name="Pearson M."/>
            <person name="Poon T.W."/>
            <person name="Priest M."/>
            <person name="Roberts A."/>
            <person name="Saif S."/>
            <person name="Shea T."/>
            <person name="Sisk P."/>
            <person name="Sykes S."/>
            <person name="Wortman J."/>
            <person name="Nusbaum C."/>
            <person name="Birren B."/>
        </authorList>
    </citation>
    <scope>NUCLEOTIDE SEQUENCE [LARGE SCALE GENOMIC DNA]</scope>
    <source>
        <strain evidence="2 3">ATCC 51266</strain>
    </source>
</reference>
<dbReference type="Pfam" id="PF00583">
    <property type="entry name" value="Acetyltransf_1"/>
    <property type="match status" value="1"/>
</dbReference>
<accession>S1NKM7</accession>